<evidence type="ECO:0008006" key="3">
    <source>
        <dbReference type="Google" id="ProtNLM"/>
    </source>
</evidence>
<evidence type="ECO:0000313" key="1">
    <source>
        <dbReference type="EMBL" id="KZF21644.1"/>
    </source>
</evidence>
<dbReference type="InterPro" id="IPR052374">
    <property type="entry name" value="SERAC1"/>
</dbReference>
<dbReference type="RefSeq" id="XP_018187199.1">
    <property type="nucleotide sequence ID" value="XM_018329349.1"/>
</dbReference>
<dbReference type="InParanoid" id="A0A165G1X3"/>
<keyword evidence="2" id="KW-1185">Reference proteome</keyword>
<dbReference type="SUPFAM" id="SSF53474">
    <property type="entry name" value="alpha/beta-Hydrolases"/>
    <property type="match status" value="1"/>
</dbReference>
<proteinExistence type="predicted"/>
<organism evidence="1 2">
    <name type="scientific">Xylona heveae (strain CBS 132557 / TC161)</name>
    <dbReference type="NCBI Taxonomy" id="1328760"/>
    <lineage>
        <taxon>Eukaryota</taxon>
        <taxon>Fungi</taxon>
        <taxon>Dikarya</taxon>
        <taxon>Ascomycota</taxon>
        <taxon>Pezizomycotina</taxon>
        <taxon>Xylonomycetes</taxon>
        <taxon>Xylonales</taxon>
        <taxon>Xylonaceae</taxon>
        <taxon>Xylona</taxon>
    </lineage>
</organism>
<dbReference type="OrthoDB" id="1658288at2759"/>
<protein>
    <recommendedName>
        <fullName evidence="3">DUF676 domain-containing protein</fullName>
    </recommendedName>
</protein>
<gene>
    <name evidence="1" type="ORF">L228DRAFT_156852</name>
</gene>
<dbReference type="Gene3D" id="3.40.50.1820">
    <property type="entry name" value="alpha/beta hydrolase"/>
    <property type="match status" value="1"/>
</dbReference>
<dbReference type="OMA" id="RTHFTIN"/>
<name>A0A165G1X3_XYLHT</name>
<dbReference type="InterPro" id="IPR029058">
    <property type="entry name" value="AB_hydrolase_fold"/>
</dbReference>
<dbReference type="GeneID" id="28894486"/>
<dbReference type="EMBL" id="KV407460">
    <property type="protein sequence ID" value="KZF21644.1"/>
    <property type="molecule type" value="Genomic_DNA"/>
</dbReference>
<evidence type="ECO:0000313" key="2">
    <source>
        <dbReference type="Proteomes" id="UP000076632"/>
    </source>
</evidence>
<sequence>MVREVTDEDVGLKVLYDGMANDPPANGGKMFDIVAVHGMGAHPDDTWCKAVGPNDDRHYVNWLQERNMLPAAVPNARIMRYGYHSNWFGKDSISTRAYNISQRLLLTLTNKRNDNPTRPLIFIAHSFGGLVVLKVLLDAFLENKRWSSIYEYTIGLIFLGTPFRGTHDSMSQGEILQVAAKCFTDGTVHETNLKILRAGDETLVDLVDSYLRAARQKVMPKVACFFEQRVSPVGAIVGKSDEIKDVILVDESSGCLDINTSSDKYGLPRTHFTINKFGTPNEEDFVTLCSILQNMVKGGPALIKKRQSRMY</sequence>
<dbReference type="Proteomes" id="UP000076632">
    <property type="component" value="Unassembled WGS sequence"/>
</dbReference>
<reference evidence="1 2" key="1">
    <citation type="journal article" date="2016" name="Fungal Biol.">
        <title>The genome of Xylona heveae provides a window into fungal endophytism.</title>
        <authorList>
            <person name="Gazis R."/>
            <person name="Kuo A."/>
            <person name="Riley R."/>
            <person name="LaButti K."/>
            <person name="Lipzen A."/>
            <person name="Lin J."/>
            <person name="Amirebrahimi M."/>
            <person name="Hesse C.N."/>
            <person name="Spatafora J.W."/>
            <person name="Henrissat B."/>
            <person name="Hainaut M."/>
            <person name="Grigoriev I.V."/>
            <person name="Hibbett D.S."/>
        </authorList>
    </citation>
    <scope>NUCLEOTIDE SEQUENCE [LARGE SCALE GENOMIC DNA]</scope>
    <source>
        <strain evidence="1 2">TC161</strain>
    </source>
</reference>
<dbReference type="AlphaFoldDB" id="A0A165G1X3"/>
<accession>A0A165G1X3</accession>
<dbReference type="PANTHER" id="PTHR48182">
    <property type="entry name" value="PROTEIN SERAC1"/>
    <property type="match status" value="1"/>
</dbReference>
<dbReference type="PANTHER" id="PTHR48182:SF3">
    <property type="entry name" value="DUF676 DOMAIN-CONTAINING PROTEIN"/>
    <property type="match status" value="1"/>
</dbReference>